<name>A0A427XKI1_9TREE</name>
<sequence>MAQPRKRTDQQRKLSPEDKEDVGARPISEEEQDDVIRKLRTKAAGDKAFARKGLDMVVLVATFMTATKAIQMSELGAPGLLVLVLAVQALLLPLSLSPDWIKYASAREFMEANHLAVTVVQLTLFMVAYLGVGQDHGAGLTDMVRWAIPELVAGAVEWQRRSERDSEASLQRLEGLRYDLKGA</sequence>
<evidence type="ECO:0000313" key="3">
    <source>
        <dbReference type="EMBL" id="RSH79356.1"/>
    </source>
</evidence>
<dbReference type="GeneID" id="39585941"/>
<evidence type="ECO:0000313" key="4">
    <source>
        <dbReference type="Proteomes" id="UP000279236"/>
    </source>
</evidence>
<feature type="region of interest" description="Disordered" evidence="1">
    <location>
        <begin position="1"/>
        <end position="31"/>
    </location>
</feature>
<dbReference type="Proteomes" id="UP000279236">
    <property type="component" value="Unassembled WGS sequence"/>
</dbReference>
<comment type="caution">
    <text evidence="3">The sequence shown here is derived from an EMBL/GenBank/DDBJ whole genome shotgun (WGS) entry which is preliminary data.</text>
</comment>
<keyword evidence="2" id="KW-1133">Transmembrane helix</keyword>
<evidence type="ECO:0000256" key="2">
    <source>
        <dbReference type="SAM" id="Phobius"/>
    </source>
</evidence>
<proteinExistence type="predicted"/>
<keyword evidence="2" id="KW-0472">Membrane</keyword>
<keyword evidence="2" id="KW-0812">Transmembrane</keyword>
<dbReference type="RefSeq" id="XP_028474503.1">
    <property type="nucleotide sequence ID" value="XM_028617196.1"/>
</dbReference>
<feature type="compositionally biased region" description="Basic and acidic residues" evidence="1">
    <location>
        <begin position="1"/>
        <end position="23"/>
    </location>
</feature>
<keyword evidence="4" id="KW-1185">Reference proteome</keyword>
<evidence type="ECO:0000256" key="1">
    <source>
        <dbReference type="SAM" id="MobiDB-lite"/>
    </source>
</evidence>
<gene>
    <name evidence="3" type="ORF">EHS24_001398</name>
</gene>
<dbReference type="OrthoDB" id="2563070at2759"/>
<accession>A0A427XKI1</accession>
<organism evidence="3 4">
    <name type="scientific">Apiotrichum porosum</name>
    <dbReference type="NCBI Taxonomy" id="105984"/>
    <lineage>
        <taxon>Eukaryota</taxon>
        <taxon>Fungi</taxon>
        <taxon>Dikarya</taxon>
        <taxon>Basidiomycota</taxon>
        <taxon>Agaricomycotina</taxon>
        <taxon>Tremellomycetes</taxon>
        <taxon>Trichosporonales</taxon>
        <taxon>Trichosporonaceae</taxon>
        <taxon>Apiotrichum</taxon>
    </lineage>
</organism>
<feature type="transmembrane region" description="Helical" evidence="2">
    <location>
        <begin position="114"/>
        <end position="132"/>
    </location>
</feature>
<dbReference type="AlphaFoldDB" id="A0A427XKI1"/>
<reference evidence="3 4" key="1">
    <citation type="submission" date="2018-11" db="EMBL/GenBank/DDBJ databases">
        <title>Genome sequence of Apiotrichum porosum DSM 27194.</title>
        <authorList>
            <person name="Aliyu H."/>
            <person name="Gorte O."/>
            <person name="Ochsenreither K."/>
        </authorList>
    </citation>
    <scope>NUCLEOTIDE SEQUENCE [LARGE SCALE GENOMIC DNA]</scope>
    <source>
        <strain evidence="3 4">DSM 27194</strain>
    </source>
</reference>
<protein>
    <submittedName>
        <fullName evidence="3">Uncharacterized protein</fullName>
    </submittedName>
</protein>
<dbReference type="EMBL" id="RSCE01000010">
    <property type="protein sequence ID" value="RSH79356.1"/>
    <property type="molecule type" value="Genomic_DNA"/>
</dbReference>
<feature type="transmembrane region" description="Helical" evidence="2">
    <location>
        <begin position="75"/>
        <end position="94"/>
    </location>
</feature>